<keyword evidence="7" id="KW-0520">NAD</keyword>
<evidence type="ECO:0000256" key="1">
    <source>
        <dbReference type="ARBA" id="ARBA00005854"/>
    </source>
</evidence>
<feature type="domain" description="D-isomer specific 2-hydroxyacid dehydrogenase NAD-binding" evidence="10">
    <location>
        <begin position="108"/>
        <end position="293"/>
    </location>
</feature>
<dbReference type="PANTHER" id="PTHR42938">
    <property type="entry name" value="FORMATE DEHYDROGENASE 1"/>
    <property type="match status" value="1"/>
</dbReference>
<dbReference type="Gene3D" id="3.40.50.720">
    <property type="entry name" value="NAD(P)-binding Rossmann-like Domain"/>
    <property type="match status" value="2"/>
</dbReference>
<evidence type="ECO:0000256" key="8">
    <source>
        <dbReference type="RuleBase" id="RU003719"/>
    </source>
</evidence>
<dbReference type="Pfam" id="PF00389">
    <property type="entry name" value="2-Hacid_dh"/>
    <property type="match status" value="1"/>
</dbReference>
<dbReference type="OrthoDB" id="298012at2759"/>
<evidence type="ECO:0000256" key="7">
    <source>
        <dbReference type="ARBA" id="ARBA00023027"/>
    </source>
</evidence>
<dbReference type="InterPro" id="IPR006140">
    <property type="entry name" value="D-isomer_DH_NAD-bd"/>
</dbReference>
<dbReference type="STRING" id="1664694.A0A0N0NR29"/>
<dbReference type="InterPro" id="IPR036291">
    <property type="entry name" value="NAD(P)-bd_dom_sf"/>
</dbReference>
<keyword evidence="5" id="KW-0007">Acetylation</keyword>
<evidence type="ECO:0000256" key="4">
    <source>
        <dbReference type="ARBA" id="ARBA00022553"/>
    </source>
</evidence>
<comment type="subunit">
    <text evidence="2">Homotetramer.</text>
</comment>
<proteinExistence type="inferred from homology"/>
<comment type="similarity">
    <text evidence="1 8">Belongs to the D-isomer specific 2-hydroxyacid dehydrogenase family.</text>
</comment>
<evidence type="ECO:0000313" key="12">
    <source>
        <dbReference type="Proteomes" id="UP000038010"/>
    </source>
</evidence>
<dbReference type="CDD" id="cd12173">
    <property type="entry name" value="PGDH_4"/>
    <property type="match status" value="1"/>
</dbReference>
<evidence type="ECO:0000259" key="10">
    <source>
        <dbReference type="Pfam" id="PF02826"/>
    </source>
</evidence>
<keyword evidence="12" id="KW-1185">Reference proteome</keyword>
<evidence type="ECO:0000259" key="9">
    <source>
        <dbReference type="Pfam" id="PF00389"/>
    </source>
</evidence>
<evidence type="ECO:0000256" key="6">
    <source>
        <dbReference type="ARBA" id="ARBA00023002"/>
    </source>
</evidence>
<evidence type="ECO:0000313" key="11">
    <source>
        <dbReference type="EMBL" id="KPI44608.1"/>
    </source>
</evidence>
<dbReference type="InterPro" id="IPR029753">
    <property type="entry name" value="D-isomer_DH_CS"/>
</dbReference>
<dbReference type="PROSITE" id="PS00670">
    <property type="entry name" value="D_2_HYDROXYACID_DH_2"/>
    <property type="match status" value="1"/>
</dbReference>
<dbReference type="PROSITE" id="PS00065">
    <property type="entry name" value="D_2_HYDROXYACID_DH_1"/>
    <property type="match status" value="1"/>
</dbReference>
<accession>A0A0N0NR29</accession>
<dbReference type="SUPFAM" id="SSF52283">
    <property type="entry name" value="Formate/glycerate dehydrogenase catalytic domain-like"/>
    <property type="match status" value="1"/>
</dbReference>
<dbReference type="SUPFAM" id="SSF51735">
    <property type="entry name" value="NAD(P)-binding Rossmann-fold domains"/>
    <property type="match status" value="1"/>
</dbReference>
<evidence type="ECO:0000256" key="3">
    <source>
        <dbReference type="ARBA" id="ARBA00021582"/>
    </source>
</evidence>
<dbReference type="PANTHER" id="PTHR42938:SF22">
    <property type="entry name" value="D-3-PHOSPHOGLYCERATE DEHYDROGENASE"/>
    <property type="match status" value="1"/>
</dbReference>
<organism evidence="11 12">
    <name type="scientific">Cyphellophora attinorum</name>
    <dbReference type="NCBI Taxonomy" id="1664694"/>
    <lineage>
        <taxon>Eukaryota</taxon>
        <taxon>Fungi</taxon>
        <taxon>Dikarya</taxon>
        <taxon>Ascomycota</taxon>
        <taxon>Pezizomycotina</taxon>
        <taxon>Eurotiomycetes</taxon>
        <taxon>Chaetothyriomycetidae</taxon>
        <taxon>Chaetothyriales</taxon>
        <taxon>Cyphellophoraceae</taxon>
        <taxon>Cyphellophora</taxon>
    </lineage>
</organism>
<dbReference type="RefSeq" id="XP_018004571.1">
    <property type="nucleotide sequence ID" value="XM_018148871.1"/>
</dbReference>
<reference evidence="11 12" key="1">
    <citation type="submission" date="2015-06" db="EMBL/GenBank/DDBJ databases">
        <title>Draft genome of the ant-associated black yeast Phialophora attae CBS 131958.</title>
        <authorList>
            <person name="Moreno L.F."/>
            <person name="Stielow B.J."/>
            <person name="de Hoog S."/>
            <person name="Vicente V.A."/>
            <person name="Weiss V.A."/>
            <person name="de Vries M."/>
            <person name="Cruz L.M."/>
            <person name="Souza E.M."/>
        </authorList>
    </citation>
    <scope>NUCLEOTIDE SEQUENCE [LARGE SCALE GENOMIC DNA]</scope>
    <source>
        <strain evidence="11 12">CBS 131958</strain>
    </source>
</reference>
<dbReference type="Proteomes" id="UP000038010">
    <property type="component" value="Unassembled WGS sequence"/>
</dbReference>
<dbReference type="InterPro" id="IPR029752">
    <property type="entry name" value="D-isomer_DH_CS1"/>
</dbReference>
<dbReference type="GeneID" id="28740751"/>
<dbReference type="VEuPathDB" id="FungiDB:AB675_8426"/>
<keyword evidence="4" id="KW-0597">Phosphoprotein</keyword>
<feature type="domain" description="D-isomer specific 2-hydroxyacid dehydrogenase catalytic" evidence="9">
    <location>
        <begin position="7"/>
        <end position="321"/>
    </location>
</feature>
<evidence type="ECO:0000256" key="5">
    <source>
        <dbReference type="ARBA" id="ARBA00022990"/>
    </source>
</evidence>
<dbReference type="EMBL" id="LFJN01000003">
    <property type="protein sequence ID" value="KPI44608.1"/>
    <property type="molecule type" value="Genomic_DNA"/>
</dbReference>
<dbReference type="GO" id="GO:0051287">
    <property type="term" value="F:NAD binding"/>
    <property type="evidence" value="ECO:0007669"/>
    <property type="project" value="InterPro"/>
</dbReference>
<sequence length="325" mass="35223">MDQLPSVYVLDPYHPAAIEVLRRARGIRLVLPPDARKDEALDRATAILLRSDTRLSADDIKRASARLKCICKQGVGVDNVDLAAAKARGIGVYNTPGINSESVAELTIALALCVARRITEFDQKIRSGEKVVRSQMLGKSLFRKTLGIIGMGAIGREVAKKWSSAMNGTIIGFDPVATESAWTDLFDEATFTRATTLPDLLRSADVISLHVPLTEQTRNMISEQEFAIMKDDAVLLNCARGGIVDEAALLRALNSGKLYGAGLDAMLHEPPTLQSYGETLLSHPRVVMTPHIGASTEDMQSLTGRTAVEIMLDLVHGRGNHKSVV</sequence>
<comment type="caution">
    <text evidence="11">The sequence shown here is derived from an EMBL/GenBank/DDBJ whole genome shotgun (WGS) entry which is preliminary data.</text>
</comment>
<dbReference type="AlphaFoldDB" id="A0A0N0NR29"/>
<dbReference type="Pfam" id="PF02826">
    <property type="entry name" value="2-Hacid_dh_C"/>
    <property type="match status" value="1"/>
</dbReference>
<keyword evidence="6 8" id="KW-0560">Oxidoreductase</keyword>
<dbReference type="FunFam" id="3.40.50.720:FF:000203">
    <property type="entry name" value="D-3-phosphoglycerate dehydrogenase (SerA)"/>
    <property type="match status" value="1"/>
</dbReference>
<protein>
    <recommendedName>
        <fullName evidence="3">D-3-phosphoglycerate dehydrogenase</fullName>
    </recommendedName>
</protein>
<name>A0A0N0NR29_9EURO</name>
<dbReference type="InterPro" id="IPR006139">
    <property type="entry name" value="D-isomer_2_OHA_DH_cat_dom"/>
</dbReference>
<dbReference type="GO" id="GO:0004617">
    <property type="term" value="F:phosphoglycerate dehydrogenase activity"/>
    <property type="evidence" value="ECO:0007669"/>
    <property type="project" value="TreeGrafter"/>
</dbReference>
<evidence type="ECO:0000256" key="2">
    <source>
        <dbReference type="ARBA" id="ARBA00011881"/>
    </source>
</evidence>
<dbReference type="PROSITE" id="PS00671">
    <property type="entry name" value="D_2_HYDROXYACID_DH_3"/>
    <property type="match status" value="1"/>
</dbReference>
<gene>
    <name evidence="11" type="ORF">AB675_8426</name>
</gene>